<name>A0A9P0FM87_BRAAE</name>
<reference evidence="2" key="1">
    <citation type="submission" date="2021-12" db="EMBL/GenBank/DDBJ databases">
        <authorList>
            <person name="King R."/>
        </authorList>
    </citation>
    <scope>NUCLEOTIDE SEQUENCE</scope>
</reference>
<dbReference type="OrthoDB" id="7543230at2759"/>
<proteinExistence type="predicted"/>
<feature type="compositionally biased region" description="Polar residues" evidence="1">
    <location>
        <begin position="155"/>
        <end position="164"/>
    </location>
</feature>
<dbReference type="AlphaFoldDB" id="A0A9P0FM87"/>
<accession>A0A9P0FM87</accession>
<evidence type="ECO:0000313" key="3">
    <source>
        <dbReference type="Proteomes" id="UP001154078"/>
    </source>
</evidence>
<evidence type="ECO:0000256" key="1">
    <source>
        <dbReference type="SAM" id="MobiDB-lite"/>
    </source>
</evidence>
<protein>
    <recommendedName>
        <fullName evidence="4">Regulatory protein zeste</fullName>
    </recommendedName>
</protein>
<sequence length="164" mass="18572">MAQQKWINIAGELHQTVGVIKDWKAWRKTWQYLCSRAKQKKSRINNSKNDTGGGPTEILTPFEKKIVHLIGHTAIEGHTEVLESEVINFLENTTAEFIYMEFDANEPMPSLRDPSPVGVVNQPPIPTMQPANSDHSVHETPTSRKSYLGKRKNNNENIPTKQPT</sequence>
<evidence type="ECO:0008006" key="4">
    <source>
        <dbReference type="Google" id="ProtNLM"/>
    </source>
</evidence>
<organism evidence="2 3">
    <name type="scientific">Brassicogethes aeneus</name>
    <name type="common">Rape pollen beetle</name>
    <name type="synonym">Meligethes aeneus</name>
    <dbReference type="NCBI Taxonomy" id="1431903"/>
    <lineage>
        <taxon>Eukaryota</taxon>
        <taxon>Metazoa</taxon>
        <taxon>Ecdysozoa</taxon>
        <taxon>Arthropoda</taxon>
        <taxon>Hexapoda</taxon>
        <taxon>Insecta</taxon>
        <taxon>Pterygota</taxon>
        <taxon>Neoptera</taxon>
        <taxon>Endopterygota</taxon>
        <taxon>Coleoptera</taxon>
        <taxon>Polyphaga</taxon>
        <taxon>Cucujiformia</taxon>
        <taxon>Nitidulidae</taxon>
        <taxon>Meligethinae</taxon>
        <taxon>Brassicogethes</taxon>
    </lineage>
</organism>
<evidence type="ECO:0000313" key="2">
    <source>
        <dbReference type="EMBL" id="CAH0563020.1"/>
    </source>
</evidence>
<feature type="region of interest" description="Disordered" evidence="1">
    <location>
        <begin position="109"/>
        <end position="164"/>
    </location>
</feature>
<dbReference type="EMBL" id="OV121139">
    <property type="protein sequence ID" value="CAH0563020.1"/>
    <property type="molecule type" value="Genomic_DNA"/>
</dbReference>
<keyword evidence="3" id="KW-1185">Reference proteome</keyword>
<dbReference type="Proteomes" id="UP001154078">
    <property type="component" value="Chromosome 8"/>
</dbReference>
<gene>
    <name evidence="2" type="ORF">MELIAE_LOCUS12027</name>
</gene>